<reference evidence="1 2" key="1">
    <citation type="submission" date="2016-01" db="EMBL/GenBank/DDBJ databases">
        <title>Highly variable Streptococcus oralis are common among viridans streptococci isolated from primates.</title>
        <authorList>
            <person name="Denapaite D."/>
            <person name="Rieger M."/>
            <person name="Koendgen S."/>
            <person name="Brueckner R."/>
            <person name="Ochigava I."/>
            <person name="Kappeler P."/>
            <person name="Maetz-Rensing K."/>
            <person name="Leendertz F."/>
            <person name="Hakenbeck R."/>
        </authorList>
    </citation>
    <scope>NUCLEOTIDE SEQUENCE [LARGE SCALE GENOMIC DNA]</scope>
    <source>
        <strain evidence="1 2">DD05</strain>
    </source>
</reference>
<sequence length="127" mass="14552">MLKEGTKMKKLIALILVSMSAFLLISCSKQSNISLDREYYWINENRNEVAFVISGDTGTIKHGEAEGFTINKEKSTIKLLGENIIKLTKSYTFKDDVFTVDISGMKHDYYKKDSKAYQEALKKYGYQ</sequence>
<dbReference type="PROSITE" id="PS51257">
    <property type="entry name" value="PROKAR_LIPOPROTEIN"/>
    <property type="match status" value="1"/>
</dbReference>
<organism evidence="1 2">
    <name type="scientific">Streptococcus oralis</name>
    <dbReference type="NCBI Taxonomy" id="1303"/>
    <lineage>
        <taxon>Bacteria</taxon>
        <taxon>Bacillati</taxon>
        <taxon>Bacillota</taxon>
        <taxon>Bacilli</taxon>
        <taxon>Lactobacillales</taxon>
        <taxon>Streptococcaceae</taxon>
        <taxon>Streptococcus</taxon>
    </lineage>
</organism>
<protein>
    <recommendedName>
        <fullName evidence="3">Lipoprotein</fullName>
    </recommendedName>
</protein>
<dbReference type="AlphaFoldDB" id="A0A139M8Z5"/>
<gene>
    <name evidence="1" type="ORF">SORDD05_01248</name>
</gene>
<accession>A0A139M8Z5</accession>
<dbReference type="EMBL" id="LQOG01000031">
    <property type="protein sequence ID" value="KXT60081.1"/>
    <property type="molecule type" value="Genomic_DNA"/>
</dbReference>
<name>A0A139M8Z5_STROR</name>
<evidence type="ECO:0000313" key="1">
    <source>
        <dbReference type="EMBL" id="KXT60081.1"/>
    </source>
</evidence>
<proteinExistence type="predicted"/>
<evidence type="ECO:0008006" key="3">
    <source>
        <dbReference type="Google" id="ProtNLM"/>
    </source>
</evidence>
<dbReference type="Proteomes" id="UP000070541">
    <property type="component" value="Unassembled WGS sequence"/>
</dbReference>
<evidence type="ECO:0000313" key="2">
    <source>
        <dbReference type="Proteomes" id="UP000070541"/>
    </source>
</evidence>
<dbReference type="PATRIC" id="fig|1303.76.peg.1298"/>
<comment type="caution">
    <text evidence="1">The sequence shown here is derived from an EMBL/GenBank/DDBJ whole genome shotgun (WGS) entry which is preliminary data.</text>
</comment>